<proteinExistence type="predicted"/>
<dbReference type="GeneID" id="69484200"/>
<protein>
    <submittedName>
        <fullName evidence="4">Type-F conjugative transfer system secretin TraK</fullName>
    </submittedName>
</protein>
<comment type="caution">
    <text evidence="4">The sequence shown here is derived from an EMBL/GenBank/DDBJ whole genome shotgun (WGS) entry which is preliminary data.</text>
</comment>
<gene>
    <name evidence="4" type="primary">traK</name>
    <name evidence="4" type="ORF">I9Y29_003509</name>
    <name evidence="5" type="ORF">KV121_004278</name>
</gene>
<dbReference type="OrthoDB" id="5640081at2"/>
<dbReference type="AlphaFoldDB" id="A0A0D7LC35"/>
<dbReference type="Proteomes" id="UP000885148">
    <property type="component" value="Unassembled WGS sequence"/>
</dbReference>
<dbReference type="EMBL" id="DAESCB010000019">
    <property type="protein sequence ID" value="HBH7044156.1"/>
    <property type="molecule type" value="Genomic_DNA"/>
</dbReference>
<evidence type="ECO:0000313" key="5">
    <source>
        <dbReference type="EMBL" id="HBH7044156.1"/>
    </source>
</evidence>
<dbReference type="InterPro" id="IPR014126">
    <property type="entry name" value="TraK_Ftype"/>
</dbReference>
<evidence type="ECO:0000313" key="4">
    <source>
        <dbReference type="EMBL" id="HAT3899047.1"/>
    </source>
</evidence>
<dbReference type="Pfam" id="PF06586">
    <property type="entry name" value="TraK_N"/>
    <property type="match status" value="1"/>
</dbReference>
<evidence type="ECO:0000256" key="1">
    <source>
        <dbReference type="SAM" id="SignalP"/>
    </source>
</evidence>
<reference evidence="4" key="1">
    <citation type="journal article" date="2018" name="Genome Biol.">
        <title>SKESA: strategic k-mer extension for scrupulous assemblies.</title>
        <authorList>
            <person name="Souvorov A."/>
            <person name="Agarwala R."/>
            <person name="Lipman D.J."/>
        </authorList>
    </citation>
    <scope>NUCLEOTIDE SEQUENCE</scope>
    <source>
        <strain evidence="5">91871</strain>
        <strain evidence="4">O50</strain>
    </source>
</reference>
<dbReference type="InterPro" id="IPR055397">
    <property type="entry name" value="TraK_C"/>
</dbReference>
<feature type="domain" description="TraK N-terminal" evidence="2">
    <location>
        <begin position="35"/>
        <end position="119"/>
    </location>
</feature>
<evidence type="ECO:0000259" key="2">
    <source>
        <dbReference type="Pfam" id="PF06586"/>
    </source>
</evidence>
<feature type="signal peptide" evidence="1">
    <location>
        <begin position="1"/>
        <end position="24"/>
    </location>
</feature>
<dbReference type="InterPro" id="IPR010563">
    <property type="entry name" value="TraK_N"/>
</dbReference>
<dbReference type="RefSeq" id="WP_000794569.1">
    <property type="nucleotide sequence ID" value="NZ_CP054280.1"/>
</dbReference>
<dbReference type="EMBL" id="DACSXJ010000023">
    <property type="protein sequence ID" value="HAT3899047.1"/>
    <property type="molecule type" value="Genomic_DNA"/>
</dbReference>
<reference evidence="4" key="2">
    <citation type="submission" date="2020-09" db="EMBL/GenBank/DDBJ databases">
        <authorList>
            <consortium name="NCBI Pathogen Detection Project"/>
        </authorList>
    </citation>
    <scope>NUCLEOTIDE SEQUENCE</scope>
    <source>
        <strain evidence="5">91871</strain>
        <strain evidence="4">O50</strain>
    </source>
</reference>
<keyword evidence="1" id="KW-0732">Signal</keyword>
<organism evidence="4">
    <name type="scientific">Citrobacter freundii</name>
    <dbReference type="NCBI Taxonomy" id="546"/>
    <lineage>
        <taxon>Bacteria</taxon>
        <taxon>Pseudomonadati</taxon>
        <taxon>Pseudomonadota</taxon>
        <taxon>Gammaproteobacteria</taxon>
        <taxon>Enterobacterales</taxon>
        <taxon>Enterobacteriaceae</taxon>
        <taxon>Citrobacter</taxon>
        <taxon>Citrobacter freundii complex</taxon>
    </lineage>
</organism>
<feature type="chain" id="PRO_5044365359" evidence="1">
    <location>
        <begin position="25"/>
        <end position="246"/>
    </location>
</feature>
<sequence length="246" mass="26438">MKNNLPALLFGTAMMVVVPPAAQAQSPATISLPQGGQFRLSISNTDPNMIFIPGDKVTAITAPGGMLADKRLTTAGGVLFTSVATRTFTIFVETALGQTFSVVATPVKGEGRVYRLMSAEPPSRPETRKWETAQAYEKLLISLNRAVLTGDIPDGYGEVKPLSDGIRLPGGFSVTPLKAWAGDQLRADRYELRNANTWGVALREQDFWKPGVRAVMFDNNAQTLIGGGRMTVTVIRGNGEGEDGQR</sequence>
<name>A0A0D7LC35_CITFR</name>
<dbReference type="NCBIfam" id="TIGR02756">
    <property type="entry name" value="TraK_Ftype"/>
    <property type="match status" value="1"/>
</dbReference>
<accession>A0A0D7LC35</accession>
<dbReference type="Proteomes" id="UP000855471">
    <property type="component" value="Unassembled WGS sequence"/>
</dbReference>
<feature type="domain" description="TraK C-terminal" evidence="3">
    <location>
        <begin position="128"/>
        <end position="235"/>
    </location>
</feature>
<evidence type="ECO:0000259" key="3">
    <source>
        <dbReference type="Pfam" id="PF23536"/>
    </source>
</evidence>
<dbReference type="Pfam" id="PF23536">
    <property type="entry name" value="TraK_C"/>
    <property type="match status" value="1"/>
</dbReference>